<evidence type="ECO:0000313" key="1">
    <source>
        <dbReference type="EMBL" id="ALM02583.1"/>
    </source>
</evidence>
<name>A0A0S1S1T0_9CAUD</name>
<gene>
    <name evidence="1" type="ORF">KB57_196</name>
</gene>
<accession>A0A0S1S1T0</accession>
<dbReference type="GeneID" id="26523162"/>
<sequence length="39" mass="4351">MAKYQKTVNILADNVDPKTLQRGQWVEAGEAEMKGFLVA</sequence>
<organism evidence="1 2">
    <name type="scientific">Klebsiella phage vB_KpnM_KB57</name>
    <dbReference type="NCBI Taxonomy" id="1719140"/>
    <lineage>
        <taxon>Viruses</taxon>
        <taxon>Duplodnaviria</taxon>
        <taxon>Heunggongvirae</taxon>
        <taxon>Uroviricota</taxon>
        <taxon>Caudoviricetes</taxon>
        <taxon>Vequintavirinae</taxon>
        <taxon>Mydovirus</taxon>
        <taxon>Mydovirus KB57</taxon>
    </lineage>
</organism>
<dbReference type="KEGG" id="vg:26523162"/>
<evidence type="ECO:0000313" key="2">
    <source>
        <dbReference type="Proteomes" id="UP000203990"/>
    </source>
</evidence>
<dbReference type="Proteomes" id="UP000203990">
    <property type="component" value="Segment"/>
</dbReference>
<dbReference type="RefSeq" id="YP_009187809.1">
    <property type="nucleotide sequence ID" value="NC_028659.1"/>
</dbReference>
<dbReference type="EMBL" id="KT934943">
    <property type="protein sequence ID" value="ALM02583.1"/>
    <property type="molecule type" value="Genomic_DNA"/>
</dbReference>
<protein>
    <submittedName>
        <fullName evidence="1">Uncharacterized protein</fullName>
    </submittedName>
</protein>
<keyword evidence="2" id="KW-1185">Reference proteome</keyword>
<dbReference type="OrthoDB" id="28314at10239"/>
<proteinExistence type="predicted"/>
<reference evidence="1 2" key="1">
    <citation type="submission" date="2015-10" db="EMBL/GenBank/DDBJ databases">
        <title>Complete genome sequence of Klebsiella pneumoniae bacteriophage vB_KpnM_KB57.</title>
        <authorList>
            <person name="Volozhantsev N.V."/>
            <person name="Popova A.V."/>
            <person name="Krasilnikova V.M."/>
            <person name="Bogun A.G."/>
        </authorList>
    </citation>
    <scope>NUCLEOTIDE SEQUENCE [LARGE SCALE GENOMIC DNA]</scope>
</reference>